<keyword evidence="2" id="KW-1003">Cell membrane</keyword>
<feature type="transmembrane region" description="Helical" evidence="6">
    <location>
        <begin position="28"/>
        <end position="46"/>
    </location>
</feature>
<dbReference type="InterPro" id="IPR004477">
    <property type="entry name" value="ComEC_N"/>
</dbReference>
<feature type="transmembrane region" description="Helical" evidence="6">
    <location>
        <begin position="453"/>
        <end position="476"/>
    </location>
</feature>
<reference evidence="9 10" key="1">
    <citation type="journal article" date="2015" name="Nature">
        <title>rRNA introns, odd ribosomes, and small enigmatic genomes across a large radiation of phyla.</title>
        <authorList>
            <person name="Brown C.T."/>
            <person name="Hug L.A."/>
            <person name="Thomas B.C."/>
            <person name="Sharon I."/>
            <person name="Castelle C.J."/>
            <person name="Singh A."/>
            <person name="Wilkins M.J."/>
            <person name="Williams K.H."/>
            <person name="Banfield J.F."/>
        </authorList>
    </citation>
    <scope>NUCLEOTIDE SEQUENCE [LARGE SCALE GENOMIC DNA]</scope>
</reference>
<organism evidence="9 10">
    <name type="scientific">Candidatus Nomurabacteria bacterium GW2011_GWA1_36_15</name>
    <dbReference type="NCBI Taxonomy" id="1618728"/>
    <lineage>
        <taxon>Bacteria</taxon>
        <taxon>Candidatus Nomuraibacteriota</taxon>
    </lineage>
</organism>
<comment type="subcellular location">
    <subcellularLocation>
        <location evidence="1">Cell membrane</location>
        <topology evidence="1">Multi-pass membrane protein</topology>
    </subcellularLocation>
</comment>
<dbReference type="AlphaFoldDB" id="A0A0G0DUT8"/>
<keyword evidence="5 6" id="KW-0472">Membrane</keyword>
<dbReference type="PANTHER" id="PTHR30619:SF7">
    <property type="entry name" value="BETA-LACTAMASE DOMAIN PROTEIN"/>
    <property type="match status" value="1"/>
</dbReference>
<dbReference type="PANTHER" id="PTHR30619">
    <property type="entry name" value="DNA INTERNALIZATION/COMPETENCE PROTEIN COMEC/REC2"/>
    <property type="match status" value="1"/>
</dbReference>
<feature type="transmembrane region" description="Helical" evidence="6">
    <location>
        <begin position="240"/>
        <end position="262"/>
    </location>
</feature>
<accession>A0A0G0DUT8</accession>
<dbReference type="NCBIfam" id="TIGR00360">
    <property type="entry name" value="ComEC_N-term"/>
    <property type="match status" value="1"/>
</dbReference>
<dbReference type="EMBL" id="LBRM01000005">
    <property type="protein sequence ID" value="KKP98309.1"/>
    <property type="molecule type" value="Genomic_DNA"/>
</dbReference>
<dbReference type="GO" id="GO:0005886">
    <property type="term" value="C:plasma membrane"/>
    <property type="evidence" value="ECO:0007669"/>
    <property type="project" value="UniProtKB-SubCell"/>
</dbReference>
<dbReference type="InterPro" id="IPR052159">
    <property type="entry name" value="Competence_DNA_uptake"/>
</dbReference>
<evidence type="ECO:0000256" key="4">
    <source>
        <dbReference type="ARBA" id="ARBA00022989"/>
    </source>
</evidence>
<feature type="transmembrane region" description="Helical" evidence="6">
    <location>
        <begin position="52"/>
        <end position="70"/>
    </location>
</feature>
<evidence type="ECO:0000256" key="2">
    <source>
        <dbReference type="ARBA" id="ARBA00022475"/>
    </source>
</evidence>
<sequence length="492" mass="55615">MQNIIFYVFCFGFIIGVLLRSFIFVNLYLVILFGIVAFAIILFHIFVSKNKWGIVTGIFILAFSLGVLRFQMADVPAPSVFESQVDQEVSFSGEIIDEPTITENNQKLILEIEINEEKTEILAIVNLDKDFRYGDEVNVEGILKKPENFMTDNGKEFDYVNYLRKDGIFYIMSYPKIEIISHENGNLMKSALFYAKEKFLDKMNLAIREPESLLMGGLILGEKSSFSESLRQSFVDTGTIHIVALSGYNITIVAEWIMKIFYSLPKNIGIGIGIFSILLFVLMTGGSSTAVRAGIMASLALFARVIGRNYDVARALVLTGIIMVLVNPLILVFDVSFQLSFIATVAVIFFTPKIEKYFLWITPRFKLRDVISVTCAAYIFVLPFILYKMGNLSLVALPANALILPFIPFTMILGFLTGFAGIISYMLAVPFGFVSYLLLHYKLSVISFFSHLPFAALSIPDFPFLITLLIYVYFVYKLFGKSIKRFFLETQE</sequence>
<feature type="transmembrane region" description="Helical" evidence="6">
    <location>
        <begin position="395"/>
        <end position="416"/>
    </location>
</feature>
<name>A0A0G0DUT8_9BACT</name>
<dbReference type="Pfam" id="PF13567">
    <property type="entry name" value="DUF4131"/>
    <property type="match status" value="1"/>
</dbReference>
<evidence type="ECO:0000313" key="9">
    <source>
        <dbReference type="EMBL" id="KKP98309.1"/>
    </source>
</evidence>
<proteinExistence type="predicted"/>
<evidence type="ECO:0000259" key="7">
    <source>
        <dbReference type="Pfam" id="PF03772"/>
    </source>
</evidence>
<feature type="transmembrane region" description="Helical" evidence="6">
    <location>
        <begin position="423"/>
        <end position="441"/>
    </location>
</feature>
<dbReference type="Proteomes" id="UP000034606">
    <property type="component" value="Unassembled WGS sequence"/>
</dbReference>
<evidence type="ECO:0000256" key="3">
    <source>
        <dbReference type="ARBA" id="ARBA00022692"/>
    </source>
</evidence>
<feature type="transmembrane region" description="Helical" evidence="6">
    <location>
        <begin position="370"/>
        <end position="389"/>
    </location>
</feature>
<feature type="domain" description="DUF4131" evidence="8">
    <location>
        <begin position="26"/>
        <end position="179"/>
    </location>
</feature>
<evidence type="ECO:0000256" key="1">
    <source>
        <dbReference type="ARBA" id="ARBA00004651"/>
    </source>
</evidence>
<dbReference type="InterPro" id="IPR025405">
    <property type="entry name" value="DUF4131"/>
</dbReference>
<comment type="caution">
    <text evidence="9">The sequence shown here is derived from an EMBL/GenBank/DDBJ whole genome shotgun (WGS) entry which is preliminary data.</text>
</comment>
<gene>
    <name evidence="9" type="ORF">US05_C0005G0013</name>
</gene>
<evidence type="ECO:0000259" key="8">
    <source>
        <dbReference type="Pfam" id="PF13567"/>
    </source>
</evidence>
<evidence type="ECO:0000256" key="6">
    <source>
        <dbReference type="SAM" id="Phobius"/>
    </source>
</evidence>
<keyword evidence="4 6" id="KW-1133">Transmembrane helix</keyword>
<protein>
    <submittedName>
        <fullName evidence="9">Internalization-related competence protein ComEC/Rec2 protein</fullName>
    </submittedName>
</protein>
<evidence type="ECO:0000256" key="5">
    <source>
        <dbReference type="ARBA" id="ARBA00023136"/>
    </source>
</evidence>
<dbReference type="Pfam" id="PF03772">
    <property type="entry name" value="Competence"/>
    <property type="match status" value="1"/>
</dbReference>
<feature type="transmembrane region" description="Helical" evidence="6">
    <location>
        <begin position="339"/>
        <end position="358"/>
    </location>
</feature>
<feature type="domain" description="ComEC/Rec2-related protein" evidence="7">
    <location>
        <begin position="218"/>
        <end position="479"/>
    </location>
</feature>
<feature type="transmembrane region" description="Helical" evidence="6">
    <location>
        <begin position="6"/>
        <end position="23"/>
    </location>
</feature>
<feature type="transmembrane region" description="Helical" evidence="6">
    <location>
        <begin position="312"/>
        <end position="333"/>
    </location>
</feature>
<feature type="transmembrane region" description="Helical" evidence="6">
    <location>
        <begin position="268"/>
        <end position="291"/>
    </location>
</feature>
<keyword evidence="3 6" id="KW-0812">Transmembrane</keyword>
<evidence type="ECO:0000313" key="10">
    <source>
        <dbReference type="Proteomes" id="UP000034606"/>
    </source>
</evidence>